<reference evidence="8" key="1">
    <citation type="journal article" date="2019" name="Int. J. Syst. Evol. Microbiol.">
        <title>The Global Catalogue of Microorganisms (GCM) 10K type strain sequencing project: providing services to taxonomists for standard genome sequencing and annotation.</title>
        <authorList>
            <consortium name="The Broad Institute Genomics Platform"/>
            <consortium name="The Broad Institute Genome Sequencing Center for Infectious Disease"/>
            <person name="Wu L."/>
            <person name="Ma J."/>
        </authorList>
    </citation>
    <scope>NUCLEOTIDE SEQUENCE [LARGE SCALE GENOMIC DNA]</scope>
    <source>
        <strain evidence="8">CCUG 53903</strain>
    </source>
</reference>
<feature type="non-terminal residue" evidence="7">
    <location>
        <position position="1"/>
    </location>
</feature>
<dbReference type="NCBIfam" id="TIGR00374">
    <property type="entry name" value="flippase-like domain"/>
    <property type="match status" value="1"/>
</dbReference>
<protein>
    <submittedName>
        <fullName evidence="7">YbhN family protein</fullName>
    </submittedName>
</protein>
<keyword evidence="2" id="KW-1003">Cell membrane</keyword>
<comment type="caution">
    <text evidence="7">The sequence shown here is derived from an EMBL/GenBank/DDBJ whole genome shotgun (WGS) entry which is preliminary data.</text>
</comment>
<keyword evidence="8" id="KW-1185">Reference proteome</keyword>
<organism evidence="7 8">
    <name type="scientific">Nonomuraea insulae</name>
    <dbReference type="NCBI Taxonomy" id="1616787"/>
    <lineage>
        <taxon>Bacteria</taxon>
        <taxon>Bacillati</taxon>
        <taxon>Actinomycetota</taxon>
        <taxon>Actinomycetes</taxon>
        <taxon>Streptosporangiales</taxon>
        <taxon>Streptosporangiaceae</taxon>
        <taxon>Nonomuraea</taxon>
    </lineage>
</organism>
<accession>A0ABW1DFK0</accession>
<dbReference type="InterPro" id="IPR022791">
    <property type="entry name" value="L-PG_synthase/AglD"/>
</dbReference>
<comment type="subcellular location">
    <subcellularLocation>
        <location evidence="1">Cell membrane</location>
        <topology evidence="1">Multi-pass membrane protein</topology>
    </subcellularLocation>
</comment>
<dbReference type="RefSeq" id="WP_379525147.1">
    <property type="nucleotide sequence ID" value="NZ_JBHSPA010000136.1"/>
</dbReference>
<evidence type="ECO:0000313" key="8">
    <source>
        <dbReference type="Proteomes" id="UP001596058"/>
    </source>
</evidence>
<gene>
    <name evidence="7" type="ORF">ACFPZ3_68955</name>
</gene>
<keyword evidence="3 6" id="KW-0812">Transmembrane</keyword>
<keyword evidence="5 6" id="KW-0472">Membrane</keyword>
<dbReference type="Proteomes" id="UP001596058">
    <property type="component" value="Unassembled WGS sequence"/>
</dbReference>
<dbReference type="PANTHER" id="PTHR39087:SF2">
    <property type="entry name" value="UPF0104 MEMBRANE PROTEIN MJ1595"/>
    <property type="match status" value="1"/>
</dbReference>
<feature type="transmembrane region" description="Helical" evidence="6">
    <location>
        <begin position="201"/>
        <end position="222"/>
    </location>
</feature>
<feature type="transmembrane region" description="Helical" evidence="6">
    <location>
        <begin position="30"/>
        <end position="59"/>
    </location>
</feature>
<dbReference type="EMBL" id="JBHSPA010000136">
    <property type="protein sequence ID" value="MFC5835733.1"/>
    <property type="molecule type" value="Genomic_DNA"/>
</dbReference>
<evidence type="ECO:0000256" key="3">
    <source>
        <dbReference type="ARBA" id="ARBA00022692"/>
    </source>
</evidence>
<evidence type="ECO:0000313" key="7">
    <source>
        <dbReference type="EMBL" id="MFC5835733.1"/>
    </source>
</evidence>
<evidence type="ECO:0000256" key="1">
    <source>
        <dbReference type="ARBA" id="ARBA00004651"/>
    </source>
</evidence>
<feature type="transmembrane region" description="Helical" evidence="6">
    <location>
        <begin position="71"/>
        <end position="92"/>
    </location>
</feature>
<proteinExistence type="predicted"/>
<feature type="transmembrane region" description="Helical" evidence="6">
    <location>
        <begin position="124"/>
        <end position="146"/>
    </location>
</feature>
<dbReference type="Pfam" id="PF03706">
    <property type="entry name" value="LPG_synthase_TM"/>
    <property type="match status" value="1"/>
</dbReference>
<sequence length="228" mass="23613">ALAVRAAGRSAVGGVAINTRYLQKRGISPASAVASVGASQLIMLVFHIMLLALFAYITGSTTPTSFTPSRGLVLVLLGVAVLVVAVLGVPPLRRLVTSRLRKLFSNVLPRLLDVLQSPRKMVEACVGTLMITIAFVVCLDACVAAFGGELSFTAVAVVFLTANAIGSAAPTPGGLGAVEVALVGGLTVAGLPAELATSAVLLHRLLTFWLPVLPGWASFTYLQRHESL</sequence>
<dbReference type="PANTHER" id="PTHR39087">
    <property type="entry name" value="UPF0104 MEMBRANE PROTEIN MJ1595"/>
    <property type="match status" value="1"/>
</dbReference>
<evidence type="ECO:0000256" key="5">
    <source>
        <dbReference type="ARBA" id="ARBA00023136"/>
    </source>
</evidence>
<evidence type="ECO:0000256" key="4">
    <source>
        <dbReference type="ARBA" id="ARBA00022989"/>
    </source>
</evidence>
<evidence type="ECO:0000256" key="6">
    <source>
        <dbReference type="SAM" id="Phobius"/>
    </source>
</evidence>
<name>A0ABW1DFK0_9ACTN</name>
<evidence type="ECO:0000256" key="2">
    <source>
        <dbReference type="ARBA" id="ARBA00022475"/>
    </source>
</evidence>
<keyword evidence="4 6" id="KW-1133">Transmembrane helix</keyword>